<evidence type="ECO:0000256" key="1">
    <source>
        <dbReference type="ARBA" id="ARBA00023002"/>
    </source>
</evidence>
<name>A0A2H0KLR0_9BACT</name>
<keyword evidence="1" id="KW-0560">Oxidoreductase</keyword>
<dbReference type="GO" id="GO:0070403">
    <property type="term" value="F:NAD+ binding"/>
    <property type="evidence" value="ECO:0007669"/>
    <property type="project" value="InterPro"/>
</dbReference>
<dbReference type="Pfam" id="PF02153">
    <property type="entry name" value="PDH_N"/>
    <property type="match status" value="1"/>
</dbReference>
<dbReference type="PROSITE" id="PS51176">
    <property type="entry name" value="PDH_ADH"/>
    <property type="match status" value="1"/>
</dbReference>
<dbReference type="InterPro" id="IPR003099">
    <property type="entry name" value="Prephen_DH"/>
</dbReference>
<accession>A0A2H0KLR0</accession>
<dbReference type="Gene3D" id="3.40.50.720">
    <property type="entry name" value="NAD(P)-binding Rossmann-like Domain"/>
    <property type="match status" value="1"/>
</dbReference>
<evidence type="ECO:0000313" key="3">
    <source>
        <dbReference type="EMBL" id="PIQ72179.1"/>
    </source>
</evidence>
<dbReference type="GO" id="GO:0004665">
    <property type="term" value="F:prephenate dehydrogenase (NADP+) activity"/>
    <property type="evidence" value="ECO:0007669"/>
    <property type="project" value="InterPro"/>
</dbReference>
<reference evidence="3 4" key="1">
    <citation type="submission" date="2017-09" db="EMBL/GenBank/DDBJ databases">
        <title>Depth-based differentiation of microbial function through sediment-hosted aquifers and enrichment of novel symbionts in the deep terrestrial subsurface.</title>
        <authorList>
            <person name="Probst A.J."/>
            <person name="Ladd B."/>
            <person name="Jarett J.K."/>
            <person name="Geller-Mcgrath D.E."/>
            <person name="Sieber C.M."/>
            <person name="Emerson J.B."/>
            <person name="Anantharaman K."/>
            <person name="Thomas B.C."/>
            <person name="Malmstrom R."/>
            <person name="Stieglmeier M."/>
            <person name="Klingl A."/>
            <person name="Woyke T."/>
            <person name="Ryan C.M."/>
            <person name="Banfield J.F."/>
        </authorList>
    </citation>
    <scope>NUCLEOTIDE SEQUENCE [LARGE SCALE GENOMIC DNA]</scope>
    <source>
        <strain evidence="3">CG11_big_fil_rev_8_21_14_0_20_35_14</strain>
    </source>
</reference>
<dbReference type="InterPro" id="IPR046826">
    <property type="entry name" value="PDH_N"/>
</dbReference>
<sequence>MMENMKKIEFIGKSQHIAIIGYGRFGNLLEKIISLVNPEIPIKIYSLSENPDNIKFFPLEKVVKNAGLIIPAVPINKFESACQAVAPYIQLGATVVEVCSVMEHPVKVMKDVFKNKPDVNLVASHPMFGPAAWKRGGENLSALQRLKIVINNVRCPKEKYQQIITFLRQLGLNIFELEPEEHDKLMANSQFFVQLVRQIAADLGLDKTAVDTPAAAKIFEGIELMGSSRELFLDMITFNRFAKELLLQINYTLNELVKSLN</sequence>
<evidence type="ECO:0000259" key="2">
    <source>
        <dbReference type="PROSITE" id="PS51176"/>
    </source>
</evidence>
<evidence type="ECO:0000313" key="4">
    <source>
        <dbReference type="Proteomes" id="UP000229570"/>
    </source>
</evidence>
<dbReference type="Proteomes" id="UP000229570">
    <property type="component" value="Unassembled WGS sequence"/>
</dbReference>
<gene>
    <name evidence="3" type="ORF">COV86_04375</name>
</gene>
<feature type="domain" description="Prephenate/arogenate dehydrogenase" evidence="2">
    <location>
        <begin position="15"/>
        <end position="261"/>
    </location>
</feature>
<dbReference type="InterPro" id="IPR050812">
    <property type="entry name" value="Preph/Arog_dehydrog"/>
</dbReference>
<dbReference type="GO" id="GO:0006571">
    <property type="term" value="P:tyrosine biosynthetic process"/>
    <property type="evidence" value="ECO:0007669"/>
    <property type="project" value="InterPro"/>
</dbReference>
<protein>
    <recommendedName>
        <fullName evidence="2">Prephenate/arogenate dehydrogenase domain-containing protein</fullName>
    </recommendedName>
</protein>
<dbReference type="SUPFAM" id="SSF51735">
    <property type="entry name" value="NAD(P)-binding Rossmann-fold domains"/>
    <property type="match status" value="1"/>
</dbReference>
<comment type="caution">
    <text evidence="3">The sequence shown here is derived from an EMBL/GenBank/DDBJ whole genome shotgun (WGS) entry which is preliminary data.</text>
</comment>
<dbReference type="InterPro" id="IPR036291">
    <property type="entry name" value="NAD(P)-bd_dom_sf"/>
</dbReference>
<dbReference type="PANTHER" id="PTHR21363:SF0">
    <property type="entry name" value="PREPHENATE DEHYDROGENASE [NADP(+)]"/>
    <property type="match status" value="1"/>
</dbReference>
<dbReference type="AlphaFoldDB" id="A0A2H0KLR0"/>
<organism evidence="3 4">
    <name type="scientific">Candidatus Roizmanbacteria bacterium CG11_big_fil_rev_8_21_14_0_20_35_14</name>
    <dbReference type="NCBI Taxonomy" id="1974855"/>
    <lineage>
        <taxon>Bacteria</taxon>
        <taxon>Candidatus Roizmaniibacteriota</taxon>
    </lineage>
</organism>
<proteinExistence type="predicted"/>
<dbReference type="EMBL" id="PCVL01000067">
    <property type="protein sequence ID" value="PIQ72179.1"/>
    <property type="molecule type" value="Genomic_DNA"/>
</dbReference>
<dbReference type="GO" id="GO:0008977">
    <property type="term" value="F:prephenate dehydrogenase (NAD+) activity"/>
    <property type="evidence" value="ECO:0007669"/>
    <property type="project" value="InterPro"/>
</dbReference>
<dbReference type="PANTHER" id="PTHR21363">
    <property type="entry name" value="PREPHENATE DEHYDROGENASE"/>
    <property type="match status" value="1"/>
</dbReference>